<dbReference type="AlphaFoldDB" id="A0A849L0C6"/>
<keyword evidence="3" id="KW-1185">Reference proteome</keyword>
<evidence type="ECO:0000256" key="1">
    <source>
        <dbReference type="SAM" id="SignalP"/>
    </source>
</evidence>
<protein>
    <submittedName>
        <fullName evidence="2">Uncharacterized protein</fullName>
    </submittedName>
</protein>
<proteinExistence type="predicted"/>
<accession>A0A849L0C6</accession>
<keyword evidence="1" id="KW-0732">Signal</keyword>
<dbReference type="Proteomes" id="UP000572377">
    <property type="component" value="Unassembled WGS sequence"/>
</dbReference>
<dbReference type="RefSeq" id="WP_171322909.1">
    <property type="nucleotide sequence ID" value="NZ_JABFBC010000001.1"/>
</dbReference>
<organism evidence="2 3">
    <name type="scientific">Halovulum dunhuangense</name>
    <dbReference type="NCBI Taxonomy" id="1505036"/>
    <lineage>
        <taxon>Bacteria</taxon>
        <taxon>Pseudomonadati</taxon>
        <taxon>Pseudomonadota</taxon>
        <taxon>Alphaproteobacteria</taxon>
        <taxon>Rhodobacterales</taxon>
        <taxon>Paracoccaceae</taxon>
        <taxon>Halovulum</taxon>
    </lineage>
</organism>
<feature type="chain" id="PRO_5032948463" evidence="1">
    <location>
        <begin position="19"/>
        <end position="83"/>
    </location>
</feature>
<feature type="signal peptide" evidence="1">
    <location>
        <begin position="1"/>
        <end position="18"/>
    </location>
</feature>
<gene>
    <name evidence="2" type="ORF">HMH01_04590</name>
</gene>
<reference evidence="2 3" key="1">
    <citation type="submission" date="2020-05" db="EMBL/GenBank/DDBJ databases">
        <title>Gimesia benthica sp. nov., a novel planctomycete isolated from a deep-sea water sample of the Northwest Indian Ocean.</title>
        <authorList>
            <person name="Wang J."/>
            <person name="Ruan C."/>
            <person name="Song L."/>
            <person name="Zhu Y."/>
            <person name="Li A."/>
            <person name="Zheng X."/>
            <person name="Wang L."/>
            <person name="Lu Z."/>
            <person name="Huang Y."/>
            <person name="Du W."/>
            <person name="Zhou Y."/>
            <person name="Huang L."/>
            <person name="Dai X."/>
        </authorList>
    </citation>
    <scope>NUCLEOTIDE SEQUENCE [LARGE SCALE GENOMIC DNA]</scope>
    <source>
        <strain evidence="2 3">YYQ-30</strain>
    </source>
</reference>
<comment type="caution">
    <text evidence="2">The sequence shown here is derived from an EMBL/GenBank/DDBJ whole genome shotgun (WGS) entry which is preliminary data.</text>
</comment>
<evidence type="ECO:0000313" key="3">
    <source>
        <dbReference type="Proteomes" id="UP000572377"/>
    </source>
</evidence>
<evidence type="ECO:0000313" key="2">
    <source>
        <dbReference type="EMBL" id="NNU79714.1"/>
    </source>
</evidence>
<dbReference type="EMBL" id="JABFBC010000001">
    <property type="protein sequence ID" value="NNU79714.1"/>
    <property type="molecule type" value="Genomic_DNA"/>
</dbReference>
<name>A0A849L0C6_9RHOB</name>
<sequence>MIRATALIALCLVVPACAAPLPDGRSQLAASLGLTAEQEAGLTVTQIALIKHAMDSSQFSADEKNRRIEAILAGASPILEFGF</sequence>